<protein>
    <recommendedName>
        <fullName evidence="3">Transposase DDE domain-containing protein</fullName>
    </recommendedName>
</protein>
<proteinExistence type="predicted"/>
<comment type="caution">
    <text evidence="1">The sequence shown here is derived from an EMBL/GenBank/DDBJ whole genome shotgun (WGS) entry which is preliminary data.</text>
</comment>
<reference evidence="1 2" key="1">
    <citation type="journal article" date="2020" name="Front. Microbiol.">
        <title>Single-cell genomics of novel Actinobacteria with the Wood-Ljungdahl pathway discovered in a serpentinizing system.</title>
        <authorList>
            <person name="Merino N."/>
            <person name="Kawai M."/>
            <person name="Boyd E.S."/>
            <person name="Colman D.R."/>
            <person name="McGlynn S.E."/>
            <person name="Nealson K.H."/>
            <person name="Kurokawa K."/>
            <person name="Hongoh Y."/>
        </authorList>
    </citation>
    <scope>NUCLEOTIDE SEQUENCE [LARGE SCALE GENOMIC DNA]</scope>
    <source>
        <strain evidence="1 2">S25</strain>
    </source>
</reference>
<accession>A0A6V8P4J6</accession>
<dbReference type="Proteomes" id="UP000543224">
    <property type="component" value="Unassembled WGS sequence"/>
</dbReference>
<dbReference type="EMBL" id="BLRX01000381">
    <property type="protein sequence ID" value="GFP26121.1"/>
    <property type="molecule type" value="Genomic_DNA"/>
</dbReference>
<dbReference type="AlphaFoldDB" id="A0A6V8P4J6"/>
<sequence>MHAGGKELPMTPAEAVRYNERSAAERFNSRLKGEFGGETVMACGYEKVKLHLMFGVIALFVDQLLKLTT</sequence>
<name>A0A6V8P4J6_9ACTN</name>
<organism evidence="1 2">
    <name type="scientific">Candidatus Hakubella thermalkaliphila</name>
    <dbReference type="NCBI Taxonomy" id="2754717"/>
    <lineage>
        <taxon>Bacteria</taxon>
        <taxon>Bacillati</taxon>
        <taxon>Actinomycetota</taxon>
        <taxon>Actinomycetota incertae sedis</taxon>
        <taxon>Candidatus Hakubellales</taxon>
        <taxon>Candidatus Hakubellaceae</taxon>
        <taxon>Candidatus Hakubella</taxon>
    </lineage>
</organism>
<evidence type="ECO:0008006" key="3">
    <source>
        <dbReference type="Google" id="ProtNLM"/>
    </source>
</evidence>
<evidence type="ECO:0000313" key="2">
    <source>
        <dbReference type="Proteomes" id="UP000543224"/>
    </source>
</evidence>
<gene>
    <name evidence="1" type="ORF">HKBW3S25_01609</name>
</gene>
<evidence type="ECO:0000313" key="1">
    <source>
        <dbReference type="EMBL" id="GFP26121.1"/>
    </source>
</evidence>